<keyword evidence="3" id="KW-1185">Reference proteome</keyword>
<organism evidence="2 3">
    <name type="scientific">Candidatus Phytoplasma bonamiae</name>
    <dbReference type="NCBI Taxonomy" id="2982626"/>
    <lineage>
        <taxon>Bacteria</taxon>
        <taxon>Bacillati</taxon>
        <taxon>Mycoplasmatota</taxon>
        <taxon>Mollicutes</taxon>
        <taxon>Acholeplasmatales</taxon>
        <taxon>Acholeplasmataceae</taxon>
        <taxon>Candidatus Phytoplasma</taxon>
        <taxon>16SrII (Peanut WB group)</taxon>
    </lineage>
</organism>
<protein>
    <submittedName>
        <fullName evidence="2">SVM family protein</fullName>
    </submittedName>
</protein>
<evidence type="ECO:0000256" key="1">
    <source>
        <dbReference type="SAM" id="Coils"/>
    </source>
</evidence>
<dbReference type="RefSeq" id="WP_304514449.1">
    <property type="nucleotide sequence ID" value="NZ_JAOSIQ010000025.1"/>
</dbReference>
<sequence>MMQVKNTLLHLLSFFFLISLELLLMINNNQVIAMNNNNDNVSENNSAVDNNVNEYSVFRNLLLTQSEKAQQMINALFNHVAETEINILSNQLEEIHQQIINYQQKQLNDQERRLRNLDNNIARIQLEREYFVLTQEMRLAIDNTPLYASEEQIDNLRNIQTRIDQNQRQINLILNQIQNDQN</sequence>
<dbReference type="Proteomes" id="UP001170683">
    <property type="component" value="Unassembled WGS sequence"/>
</dbReference>
<name>A0ABT9D4B0_9MOLU</name>
<reference evidence="2 3" key="1">
    <citation type="journal article" date="2023" name="Int. J. Syst. Evol. Microbiol.">
        <title>The observation of taxonomic boundaries for the 16SrII and 16SrXXV phytoplasmas using genome-based delimitation.</title>
        <authorList>
            <person name="Rodrigues Jardim B."/>
            <person name="Tran-Nguyen L.T.T."/>
            <person name="Gambley C."/>
            <person name="Al-Sadi A.M."/>
            <person name="Al-Subhi A.M."/>
            <person name="Foissac X."/>
            <person name="Salar P."/>
            <person name="Cai H."/>
            <person name="Yang J.Y."/>
            <person name="Davis R."/>
            <person name="Jones L."/>
            <person name="Rodoni B."/>
            <person name="Constable F.E."/>
        </authorList>
    </citation>
    <scope>NUCLEOTIDE SEQUENCE [LARGE SCALE GENOMIC DNA]</scope>
    <source>
        <strain evidence="2">BAWM-225</strain>
    </source>
</reference>
<keyword evidence="1" id="KW-0175">Coiled coil</keyword>
<dbReference type="EMBL" id="JAOSIQ010000025">
    <property type="protein sequence ID" value="MDO8064254.1"/>
    <property type="molecule type" value="Genomic_DNA"/>
</dbReference>
<evidence type="ECO:0000313" key="3">
    <source>
        <dbReference type="Proteomes" id="UP001170683"/>
    </source>
</evidence>
<feature type="coiled-coil region" evidence="1">
    <location>
        <begin position="78"/>
        <end position="176"/>
    </location>
</feature>
<comment type="caution">
    <text evidence="2">The sequence shown here is derived from an EMBL/GenBank/DDBJ whole genome shotgun (WGS) entry which is preliminary data.</text>
</comment>
<proteinExistence type="predicted"/>
<evidence type="ECO:0000313" key="2">
    <source>
        <dbReference type="EMBL" id="MDO8064254.1"/>
    </source>
</evidence>
<accession>A0ABT9D4B0</accession>
<gene>
    <name evidence="2" type="ORF">OC701_02105</name>
</gene>